<dbReference type="InterPro" id="IPR050261">
    <property type="entry name" value="FrsA_esterase"/>
</dbReference>
<dbReference type="EMBL" id="JACCHP010000002">
    <property type="protein sequence ID" value="MBH5396715.1"/>
    <property type="molecule type" value="Genomic_DNA"/>
</dbReference>
<dbReference type="Proteomes" id="UP000807370">
    <property type="component" value="Unassembled WGS sequence"/>
</dbReference>
<feature type="region of interest" description="Disordered" evidence="2">
    <location>
        <begin position="1"/>
        <end position="32"/>
    </location>
</feature>
<evidence type="ECO:0000256" key="2">
    <source>
        <dbReference type="SAM" id="MobiDB-lite"/>
    </source>
</evidence>
<feature type="region of interest" description="Disordered" evidence="2">
    <location>
        <begin position="293"/>
        <end position="314"/>
    </location>
</feature>
<dbReference type="InterPro" id="IPR002925">
    <property type="entry name" value="Dienelactn_hydro"/>
</dbReference>
<evidence type="ECO:0000313" key="5">
    <source>
        <dbReference type="Proteomes" id="UP000807370"/>
    </source>
</evidence>
<dbReference type="Gene3D" id="3.40.50.1820">
    <property type="entry name" value="alpha/beta hydrolase"/>
    <property type="match status" value="1"/>
</dbReference>
<comment type="caution">
    <text evidence="4">The sequence shown here is derived from an EMBL/GenBank/DDBJ whole genome shotgun (WGS) entry which is preliminary data.</text>
</comment>
<keyword evidence="1 4" id="KW-0378">Hydrolase</keyword>
<evidence type="ECO:0000259" key="3">
    <source>
        <dbReference type="Pfam" id="PF01738"/>
    </source>
</evidence>
<gene>
    <name evidence="4" type="ORF">HZZ13_02750</name>
</gene>
<dbReference type="PANTHER" id="PTHR22946">
    <property type="entry name" value="DIENELACTONE HYDROLASE DOMAIN-CONTAINING PROTEIN-RELATED"/>
    <property type="match status" value="1"/>
</dbReference>
<protein>
    <submittedName>
        <fullName evidence="4">Dienelactone hydrolase family protein</fullName>
    </submittedName>
</protein>
<accession>A0ABS0PHZ8</accession>
<feature type="domain" description="Dienelactone hydrolase" evidence="3">
    <location>
        <begin position="139"/>
        <end position="322"/>
    </location>
</feature>
<dbReference type="SUPFAM" id="SSF53474">
    <property type="entry name" value="alpha/beta-Hydrolases"/>
    <property type="match status" value="1"/>
</dbReference>
<evidence type="ECO:0000313" key="4">
    <source>
        <dbReference type="EMBL" id="MBH5396715.1"/>
    </source>
</evidence>
<keyword evidence="5" id="KW-1185">Reference proteome</keyword>
<dbReference type="InterPro" id="IPR029058">
    <property type="entry name" value="AB_hydrolase_fold"/>
</dbReference>
<dbReference type="PANTHER" id="PTHR22946:SF9">
    <property type="entry name" value="POLYKETIDE TRANSFERASE AF380"/>
    <property type="match status" value="1"/>
</dbReference>
<dbReference type="GO" id="GO:0016787">
    <property type="term" value="F:hydrolase activity"/>
    <property type="evidence" value="ECO:0007669"/>
    <property type="project" value="UniProtKB-KW"/>
</dbReference>
<name>A0ABS0PHZ8_9BRAD</name>
<reference evidence="4 5" key="1">
    <citation type="submission" date="2020-07" db="EMBL/GenBank/DDBJ databases">
        <title>Bradyrhizobium diversity isolated from nodules of indigenous legumes of Western Australia.</title>
        <authorList>
            <person name="Klepa M.S."/>
        </authorList>
    </citation>
    <scope>NUCLEOTIDE SEQUENCE [LARGE SCALE GENOMIC DNA]</scope>
    <source>
        <strain evidence="4 5">CNPSo 4010</strain>
    </source>
</reference>
<sequence>MAISAWATPPTSRAPKRSARGPTSRHCLRAGSDQLPFGRPQSRRHLIRSLVGLTATWLSVASATAAPQTVSFRSADARTVLVGYLFQPATPGPWPAIVMLHGRGGPYSSNVNAACTTVDARSTSPCNAATLSKRHRMWGEYWAAHGYLALLPDSFGPRGKAHGFGRFTHGDPDRADVNEMTVRPLDAEGALAYLRGRNDVIGRQIFLQGWSNGGSTALNIVIRQGDKTNGYRGSLVFYPGCGPAALLAPIVSTATPIAMFLGADDEEVSPANCQRLAERSRQAGSRIDLTVYPGASHGFDEPSSKRQSLPENRAAMNDALVKAAADLERWKN</sequence>
<dbReference type="Pfam" id="PF01738">
    <property type="entry name" value="DLH"/>
    <property type="match status" value="1"/>
</dbReference>
<proteinExistence type="predicted"/>
<organism evidence="4 5">
    <name type="scientific">Bradyrhizobium agreste</name>
    <dbReference type="NCBI Taxonomy" id="2751811"/>
    <lineage>
        <taxon>Bacteria</taxon>
        <taxon>Pseudomonadati</taxon>
        <taxon>Pseudomonadota</taxon>
        <taxon>Alphaproteobacteria</taxon>
        <taxon>Hyphomicrobiales</taxon>
        <taxon>Nitrobacteraceae</taxon>
        <taxon>Bradyrhizobium</taxon>
    </lineage>
</organism>
<evidence type="ECO:0000256" key="1">
    <source>
        <dbReference type="ARBA" id="ARBA00022801"/>
    </source>
</evidence>